<dbReference type="Proteomes" id="UP000823775">
    <property type="component" value="Unassembled WGS sequence"/>
</dbReference>
<evidence type="ECO:0000313" key="3">
    <source>
        <dbReference type="Proteomes" id="UP000823775"/>
    </source>
</evidence>
<evidence type="ECO:0000256" key="1">
    <source>
        <dbReference type="ARBA" id="ARBA00022679"/>
    </source>
</evidence>
<evidence type="ECO:0000313" key="2">
    <source>
        <dbReference type="EMBL" id="MCD9639605.1"/>
    </source>
</evidence>
<comment type="caution">
    <text evidence="2">The sequence shown here is derived from an EMBL/GenBank/DDBJ whole genome shotgun (WGS) entry which is preliminary data.</text>
</comment>
<dbReference type="PANTHER" id="PTHR31896">
    <property type="entry name" value="FAMILY REGULATORY PROTEIN, PUTATIVE (AFU_ORTHOLOGUE AFUA_3G14730)-RELATED"/>
    <property type="match status" value="1"/>
</dbReference>
<name>A0ABS8UXM2_DATST</name>
<protein>
    <submittedName>
        <fullName evidence="2">Uncharacterized protein</fullName>
    </submittedName>
</protein>
<gene>
    <name evidence="2" type="ORF">HAX54_024240</name>
</gene>
<dbReference type="Pfam" id="PF02458">
    <property type="entry name" value="Transferase"/>
    <property type="match status" value="1"/>
</dbReference>
<dbReference type="InterPro" id="IPR023213">
    <property type="entry name" value="CAT-like_dom_sf"/>
</dbReference>
<dbReference type="Gene3D" id="3.30.559.10">
    <property type="entry name" value="Chloramphenicol acetyltransferase-like domain"/>
    <property type="match status" value="2"/>
</dbReference>
<dbReference type="InterPro" id="IPR051283">
    <property type="entry name" value="Sec_Metabolite_Acyltrans"/>
</dbReference>
<proteinExistence type="predicted"/>
<keyword evidence="3" id="KW-1185">Reference proteome</keyword>
<keyword evidence="1" id="KW-0808">Transferase</keyword>
<reference evidence="2 3" key="1">
    <citation type="journal article" date="2021" name="BMC Genomics">
        <title>Datura genome reveals duplications of psychoactive alkaloid biosynthetic genes and high mutation rate following tissue culture.</title>
        <authorList>
            <person name="Rajewski A."/>
            <person name="Carter-House D."/>
            <person name="Stajich J."/>
            <person name="Litt A."/>
        </authorList>
    </citation>
    <scope>NUCLEOTIDE SEQUENCE [LARGE SCALE GENOMIC DNA]</scope>
    <source>
        <strain evidence="2">AR-01</strain>
    </source>
</reference>
<sequence length="464" mass="51740">MEEVQVISTALIAAEKEAVLASIEEQQQQKIDLTPWDLRFPLLGTIQKGLLFHKPTPQQQEQICKSSMSSSFIHHLKTSLSRTLQFFPLLAGRLAATVDAGEKTTSFFIDCNSAGAQFVHAVAPRVTTASILESIYVPCHVVHSFFSLNGIRNFEGISTPLLGVQVTELADGYFIGCTLNHMVGDGASFWHFFNSWSEISRGSGKISKLPDLQRWFPKDEDTPIVPIELPLMLDDKNLFDDELKIKRPMLKERVFHFSRESVARLKAKANSELGITDTNISSLQAFLAHLWRSVTRARHLDAMEEVAISLIIGTRSRVEPPLSETYFGNAAYLMPVKAKAGELLEKGLGWAALEMNKMVASQDYEQVLKLYREWLESPLIYNKSTVFVGYRLGISSSPRFNVYGTDFGWGKPLAVRSGMANKGDGKVTLFPGVHEDGSFDIEVCLLPETLEALGKDKEFMETVS</sequence>
<dbReference type="EMBL" id="JACEIK010002956">
    <property type="protein sequence ID" value="MCD9639605.1"/>
    <property type="molecule type" value="Genomic_DNA"/>
</dbReference>
<organism evidence="2 3">
    <name type="scientific">Datura stramonium</name>
    <name type="common">Jimsonweed</name>
    <name type="synonym">Common thornapple</name>
    <dbReference type="NCBI Taxonomy" id="4076"/>
    <lineage>
        <taxon>Eukaryota</taxon>
        <taxon>Viridiplantae</taxon>
        <taxon>Streptophyta</taxon>
        <taxon>Embryophyta</taxon>
        <taxon>Tracheophyta</taxon>
        <taxon>Spermatophyta</taxon>
        <taxon>Magnoliopsida</taxon>
        <taxon>eudicotyledons</taxon>
        <taxon>Gunneridae</taxon>
        <taxon>Pentapetalae</taxon>
        <taxon>asterids</taxon>
        <taxon>lamiids</taxon>
        <taxon>Solanales</taxon>
        <taxon>Solanaceae</taxon>
        <taxon>Solanoideae</taxon>
        <taxon>Datureae</taxon>
        <taxon>Datura</taxon>
    </lineage>
</organism>
<accession>A0ABS8UXM2</accession>
<dbReference type="PANTHER" id="PTHR31896:SF43">
    <property type="entry name" value="PROTEIN ENHANCED PSEUDOMONAS SUSCEPTIBILITY 1"/>
    <property type="match status" value="1"/>
</dbReference>